<accession>A0ABV9I831</accession>
<name>A0ABV9I831_9DEIO</name>
<dbReference type="Proteomes" id="UP001595952">
    <property type="component" value="Unassembled WGS sequence"/>
</dbReference>
<proteinExistence type="predicted"/>
<gene>
    <name evidence="2" type="ORF">ACFO0D_08250</name>
</gene>
<evidence type="ECO:0000313" key="3">
    <source>
        <dbReference type="Proteomes" id="UP001595952"/>
    </source>
</evidence>
<organism evidence="2 3">
    <name type="scientific">Deinococcus hohokamensis</name>
    <dbReference type="NCBI Taxonomy" id="309883"/>
    <lineage>
        <taxon>Bacteria</taxon>
        <taxon>Thermotogati</taxon>
        <taxon>Deinococcota</taxon>
        <taxon>Deinococci</taxon>
        <taxon>Deinococcales</taxon>
        <taxon>Deinococcaceae</taxon>
        <taxon>Deinococcus</taxon>
    </lineage>
</organism>
<protein>
    <submittedName>
        <fullName evidence="2">Uncharacterized protein</fullName>
    </submittedName>
</protein>
<feature type="chain" id="PRO_5045180862" evidence="1">
    <location>
        <begin position="21"/>
        <end position="157"/>
    </location>
</feature>
<reference evidence="3" key="1">
    <citation type="journal article" date="2019" name="Int. J. Syst. Evol. Microbiol.">
        <title>The Global Catalogue of Microorganisms (GCM) 10K type strain sequencing project: providing services to taxonomists for standard genome sequencing and annotation.</title>
        <authorList>
            <consortium name="The Broad Institute Genomics Platform"/>
            <consortium name="The Broad Institute Genome Sequencing Center for Infectious Disease"/>
            <person name="Wu L."/>
            <person name="Ma J."/>
        </authorList>
    </citation>
    <scope>NUCLEOTIDE SEQUENCE [LARGE SCALE GENOMIC DNA]</scope>
    <source>
        <strain evidence="3">CCUG 55995</strain>
    </source>
</reference>
<dbReference type="EMBL" id="JBHSEI010000005">
    <property type="protein sequence ID" value="MFC4638334.1"/>
    <property type="molecule type" value="Genomic_DNA"/>
</dbReference>
<comment type="caution">
    <text evidence="2">The sequence shown here is derived from an EMBL/GenBank/DDBJ whole genome shotgun (WGS) entry which is preliminary data.</text>
</comment>
<sequence length="157" mass="17686">MKRKTALLCLLALLSVPAPAAAEHAQTNLRDFRSVCINVTLELRGRKDERLREQLYNALADHLEEHRIFVASSPCQDWSSTSSRQVNLMFNFSTTTSGAAYLGTLEAWLPREGKYLEPVLWTDSIFGSLTAGSLDNVPFQIMDDLTEGFVRLWDQAH</sequence>
<dbReference type="RefSeq" id="WP_380061340.1">
    <property type="nucleotide sequence ID" value="NZ_JBHSEI010000005.1"/>
</dbReference>
<evidence type="ECO:0000313" key="2">
    <source>
        <dbReference type="EMBL" id="MFC4638334.1"/>
    </source>
</evidence>
<keyword evidence="3" id="KW-1185">Reference proteome</keyword>
<feature type="signal peptide" evidence="1">
    <location>
        <begin position="1"/>
        <end position="20"/>
    </location>
</feature>
<evidence type="ECO:0000256" key="1">
    <source>
        <dbReference type="SAM" id="SignalP"/>
    </source>
</evidence>
<keyword evidence="1" id="KW-0732">Signal</keyword>